<keyword evidence="2" id="KW-0805">Transcription regulation</keyword>
<dbReference type="InterPro" id="IPR051534">
    <property type="entry name" value="CBASS_pafABC_assoc_protein"/>
</dbReference>
<dbReference type="GO" id="GO:0005988">
    <property type="term" value="P:lactose metabolic process"/>
    <property type="evidence" value="ECO:0007669"/>
    <property type="project" value="UniProtKB-KW"/>
</dbReference>
<gene>
    <name evidence="8" type="ORF">EQ811_06765</name>
    <name evidence="7" type="ORF">HHM13_10525</name>
    <name evidence="6" type="ORF">HHM24_10595</name>
</gene>
<dbReference type="PROSITE" id="PS51000">
    <property type="entry name" value="HTH_DEOR_2"/>
    <property type="match status" value="1"/>
</dbReference>
<dbReference type="RefSeq" id="WP_002432593.1">
    <property type="nucleotide sequence ID" value="NZ_AP014956.1"/>
</dbReference>
<dbReference type="InterPro" id="IPR001034">
    <property type="entry name" value="DeoR_HTH"/>
</dbReference>
<evidence type="ECO:0000256" key="2">
    <source>
        <dbReference type="ARBA" id="ARBA00023015"/>
    </source>
</evidence>
<name>A0A0U1E2C4_STACP</name>
<dbReference type="CDD" id="cd00090">
    <property type="entry name" value="HTH_ARSR"/>
    <property type="match status" value="1"/>
</dbReference>
<dbReference type="PANTHER" id="PTHR34580">
    <property type="match status" value="1"/>
</dbReference>
<dbReference type="GO" id="GO:0003677">
    <property type="term" value="F:DNA binding"/>
    <property type="evidence" value="ECO:0007669"/>
    <property type="project" value="UniProtKB-KW"/>
</dbReference>
<keyword evidence="4" id="KW-0804">Transcription</keyword>
<dbReference type="AlphaFoldDB" id="A0A0U1E2C4"/>
<evidence type="ECO:0000259" key="5">
    <source>
        <dbReference type="PROSITE" id="PS51000"/>
    </source>
</evidence>
<dbReference type="InterPro" id="IPR036390">
    <property type="entry name" value="WH_DNA-bd_sf"/>
</dbReference>
<evidence type="ECO:0000313" key="9">
    <source>
        <dbReference type="Proteomes" id="UP000291949"/>
    </source>
</evidence>
<keyword evidence="1" id="KW-0423">Lactose metabolism</keyword>
<evidence type="ECO:0000313" key="11">
    <source>
        <dbReference type="Proteomes" id="UP000550736"/>
    </source>
</evidence>
<comment type="caution">
    <text evidence="8">The sequence shown here is derived from an EMBL/GenBank/DDBJ whole genome shotgun (WGS) entry which is preliminary data.</text>
</comment>
<dbReference type="SMART" id="SM00420">
    <property type="entry name" value="HTH_DEOR"/>
    <property type="match status" value="1"/>
</dbReference>
<keyword evidence="3" id="KW-0238">DNA-binding</keyword>
<organism evidence="8 9">
    <name type="scientific">Staphylococcus capitis</name>
    <dbReference type="NCBI Taxonomy" id="29388"/>
    <lineage>
        <taxon>Bacteria</taxon>
        <taxon>Bacillati</taxon>
        <taxon>Bacillota</taxon>
        <taxon>Bacilli</taxon>
        <taxon>Bacillales</taxon>
        <taxon>Staphylococcaceae</taxon>
        <taxon>Staphylococcus</taxon>
    </lineage>
</organism>
<sequence>MNKLERQNQIIQSIQNSDKMTASQLAKLFKVSKRTILRDIDDLEEQGVKVYAQHGKLGGYQIKDAQSKISLSLTENQLSALFLTLNESQSYSTLPYQTEIQAIIKQCLGLPQTRLRKLLKKMDYYIKFEDSNNYSLPQLFSDILIYCTERNVMLVDYIEEGKAHAENVIFIGLLCKDGQWHAVIFDIGRGHTRELSIMDIHDISYSFEKTIKTQDISIDNYQQFLNPADINS</sequence>
<evidence type="ECO:0000313" key="8">
    <source>
        <dbReference type="EMBL" id="TBW76566.1"/>
    </source>
</evidence>
<accession>A0A0U1E2C4</accession>
<reference evidence="10 11" key="2">
    <citation type="submission" date="2020-04" db="EMBL/GenBank/DDBJ databases">
        <title>The Epidemiology and Molecular Characteristics of Linezolid-Resistant Staphylococcus capitis in Huashan Hospital, Shanghai.</title>
        <authorList>
            <person name="Ding L."/>
            <person name="Li P."/>
            <person name="Yang Y."/>
            <person name="Lin D."/>
            <person name="Xu X."/>
        </authorList>
    </citation>
    <scope>NUCLEOTIDE SEQUENCE [LARGE SCALE GENOMIC DNA]</scope>
    <source>
        <strain evidence="7 11">12-86</strain>
        <strain evidence="6 10">17-84</strain>
    </source>
</reference>
<evidence type="ECO:0000313" key="6">
    <source>
        <dbReference type="EMBL" id="NMK55165.1"/>
    </source>
</evidence>
<dbReference type="Pfam" id="PF08279">
    <property type="entry name" value="HTH_11"/>
    <property type="match status" value="1"/>
</dbReference>
<reference evidence="8 9" key="1">
    <citation type="journal article" date="2019" name="Sci. Transl. Med.">
        <title>Quorum sensing between bacterial species on the skin protects against epidermal injury in atopic dermatitis.</title>
        <authorList>
            <person name="Williams M.R."/>
        </authorList>
    </citation>
    <scope>NUCLEOTIDE SEQUENCE [LARGE SCALE GENOMIC DNA]</scope>
    <source>
        <strain evidence="8 9">H8</strain>
    </source>
</reference>
<dbReference type="Proteomes" id="UP000538955">
    <property type="component" value="Unassembled WGS sequence"/>
</dbReference>
<dbReference type="EMBL" id="JABBMI010000080">
    <property type="protein sequence ID" value="NMK55165.1"/>
    <property type="molecule type" value="Genomic_DNA"/>
</dbReference>
<dbReference type="Gene3D" id="1.10.10.10">
    <property type="entry name" value="Winged helix-like DNA-binding domain superfamily/Winged helix DNA-binding domain"/>
    <property type="match status" value="1"/>
</dbReference>
<feature type="domain" description="HTH deoR-type" evidence="5">
    <location>
        <begin position="3"/>
        <end position="58"/>
    </location>
</feature>
<dbReference type="PANTHER" id="PTHR34580:SF1">
    <property type="entry name" value="PROTEIN PAFC"/>
    <property type="match status" value="1"/>
</dbReference>
<dbReference type="Proteomes" id="UP000291949">
    <property type="component" value="Unassembled WGS sequence"/>
</dbReference>
<evidence type="ECO:0000256" key="4">
    <source>
        <dbReference type="ARBA" id="ARBA00023163"/>
    </source>
</evidence>
<proteinExistence type="predicted"/>
<dbReference type="SUPFAM" id="SSF46785">
    <property type="entry name" value="Winged helix' DNA-binding domain"/>
    <property type="match status" value="1"/>
</dbReference>
<dbReference type="eggNOG" id="COG2378">
    <property type="taxonomic scope" value="Bacteria"/>
</dbReference>
<dbReference type="InterPro" id="IPR013196">
    <property type="entry name" value="HTH_11"/>
</dbReference>
<evidence type="ECO:0000256" key="1">
    <source>
        <dbReference type="ARBA" id="ARBA00022736"/>
    </source>
</evidence>
<dbReference type="GeneID" id="93668785"/>
<dbReference type="Proteomes" id="UP000550736">
    <property type="component" value="Unassembled WGS sequence"/>
</dbReference>
<dbReference type="EMBL" id="SCHC01000002">
    <property type="protein sequence ID" value="TBW76566.1"/>
    <property type="molecule type" value="Genomic_DNA"/>
</dbReference>
<protein>
    <submittedName>
        <fullName evidence="8">YafY family transcriptional regulator</fullName>
    </submittedName>
</protein>
<dbReference type="InterPro" id="IPR011991">
    <property type="entry name" value="ArsR-like_HTH"/>
</dbReference>
<evidence type="ECO:0000256" key="3">
    <source>
        <dbReference type="ARBA" id="ARBA00023125"/>
    </source>
</evidence>
<dbReference type="InterPro" id="IPR036388">
    <property type="entry name" value="WH-like_DNA-bd_sf"/>
</dbReference>
<evidence type="ECO:0000313" key="7">
    <source>
        <dbReference type="EMBL" id="NMK98495.1"/>
    </source>
</evidence>
<dbReference type="GO" id="GO:0003700">
    <property type="term" value="F:DNA-binding transcription factor activity"/>
    <property type="evidence" value="ECO:0007669"/>
    <property type="project" value="InterPro"/>
</dbReference>
<keyword evidence="10" id="KW-1185">Reference proteome</keyword>
<dbReference type="EMBL" id="JABBLX010000044">
    <property type="protein sequence ID" value="NMK98495.1"/>
    <property type="molecule type" value="Genomic_DNA"/>
</dbReference>
<evidence type="ECO:0000313" key="10">
    <source>
        <dbReference type="Proteomes" id="UP000538955"/>
    </source>
</evidence>